<accession>A0A139I228</accession>
<dbReference type="OrthoDB" id="5953249at2759"/>
<dbReference type="PANTHER" id="PTHR28083:SF1">
    <property type="entry name" value="GOOD FOR FULL DBP5 ACTIVITY PROTEIN 2"/>
    <property type="match status" value="1"/>
</dbReference>
<dbReference type="Gene3D" id="3.30.420.10">
    <property type="entry name" value="Ribonuclease H-like superfamily/Ribonuclease H"/>
    <property type="match status" value="1"/>
</dbReference>
<dbReference type="InterPro" id="IPR012337">
    <property type="entry name" value="RNaseH-like_sf"/>
</dbReference>
<dbReference type="GO" id="GO:0005634">
    <property type="term" value="C:nucleus"/>
    <property type="evidence" value="ECO:0007669"/>
    <property type="project" value="TreeGrafter"/>
</dbReference>
<feature type="region of interest" description="Disordered" evidence="1">
    <location>
        <begin position="625"/>
        <end position="659"/>
    </location>
</feature>
<name>A0A139I228_9PEZI</name>
<dbReference type="Proteomes" id="UP000073492">
    <property type="component" value="Unassembled WGS sequence"/>
</dbReference>
<dbReference type="GO" id="GO:0003676">
    <property type="term" value="F:nucleic acid binding"/>
    <property type="evidence" value="ECO:0007669"/>
    <property type="project" value="InterPro"/>
</dbReference>
<dbReference type="EMBL" id="LFZO01000411">
    <property type="protein sequence ID" value="KXT08723.1"/>
    <property type="molecule type" value="Genomic_DNA"/>
</dbReference>
<feature type="compositionally biased region" description="Basic and acidic residues" evidence="1">
    <location>
        <begin position="625"/>
        <end position="634"/>
    </location>
</feature>
<gene>
    <name evidence="3" type="ORF">AC579_1578</name>
</gene>
<dbReference type="PANTHER" id="PTHR28083">
    <property type="entry name" value="GOOD FOR FULL DBP5 ACTIVITY PROTEIN 2"/>
    <property type="match status" value="1"/>
</dbReference>
<evidence type="ECO:0000313" key="4">
    <source>
        <dbReference type="Proteomes" id="UP000073492"/>
    </source>
</evidence>
<dbReference type="InterPro" id="IPR036397">
    <property type="entry name" value="RNaseH_sf"/>
</dbReference>
<protein>
    <recommendedName>
        <fullName evidence="2">Gfd2/YDR514C-like C-terminal domain-containing protein</fullName>
    </recommendedName>
</protein>
<dbReference type="InterPro" id="IPR048519">
    <property type="entry name" value="Gfd2/YDR514C-like_C"/>
</dbReference>
<feature type="domain" description="Gfd2/YDR514C-like C-terminal" evidence="2">
    <location>
        <begin position="417"/>
        <end position="597"/>
    </location>
</feature>
<feature type="compositionally biased region" description="Acidic residues" evidence="1">
    <location>
        <begin position="635"/>
        <end position="646"/>
    </location>
</feature>
<dbReference type="AlphaFoldDB" id="A0A139I228"/>
<evidence type="ECO:0000259" key="2">
    <source>
        <dbReference type="Pfam" id="PF21762"/>
    </source>
</evidence>
<dbReference type="Pfam" id="PF21762">
    <property type="entry name" value="DEDDh_C"/>
    <property type="match status" value="1"/>
</dbReference>
<keyword evidence="4" id="KW-1185">Reference proteome</keyword>
<feature type="region of interest" description="Disordered" evidence="1">
    <location>
        <begin position="112"/>
        <end position="133"/>
    </location>
</feature>
<sequence length="659" mass="74067">MLNNASRSTAPKPRSFSLGRSRLVNNCLTSLGSRTLHMRHLRPTCKRNTFIACELLETPRASCVRQVASCCQTSAASPDFSFSNSPVQLGNQNNHNMSNDRLQQLLELLGEEGLPPRVPTPPPEEPPEEEAEYDGDVYKSQEYKALPHANPDYVFGDKVARAPPRPSLVPQSVPVVYETDDTFTFAEDKGKTAPAGTKFCPYIAVTNYCYKFVPKLWTQPLASAFFDAEKIYKRSWNLYYVASSETGVVAFVTQEQLQTLLDDINKAFPEANIKIPEWALEEGLLIDFDDLDSSYRPRLAGTCTSRDQYRSCLSTLDQEPMMSIPTNGDRSLEAFREKMAAAEEISKKRKKGANTRRHQEALIKRQDMVRQSLRGQRYLGLHPKNDTECLLPDTTSRAVSAIDPHQPAPYPFDGEPIFIAIDCEAWEEAPRMVTEVGLATLDTRDLKGVPPGERGQNWHQFIRGRHLRVIDYKDCVNHKFVQGCPNNFEFGTTEWVGKGSLGSVLATVFDHDHRNLILVGHDVTQDVEYLNQVGYHILQRTNFIDTQDTVNMYRTYNQEPNPRCSLGSILAHLGLPSWFLHNAGNDAVYTMHAMIAMCVDKTAGGGEEEQRRIEENIKERMEAAVENAKERVEQDAEGWENAEGDDGGAGRPLTEANRS</sequence>
<evidence type="ECO:0000313" key="3">
    <source>
        <dbReference type="EMBL" id="KXT08723.1"/>
    </source>
</evidence>
<dbReference type="InterPro" id="IPR040151">
    <property type="entry name" value="Gfd2/YDR514C-like"/>
</dbReference>
<dbReference type="STRING" id="113226.A0A139I228"/>
<dbReference type="SUPFAM" id="SSF53098">
    <property type="entry name" value="Ribonuclease H-like"/>
    <property type="match status" value="1"/>
</dbReference>
<proteinExistence type="predicted"/>
<organism evidence="3 4">
    <name type="scientific">Pseudocercospora musae</name>
    <dbReference type="NCBI Taxonomy" id="113226"/>
    <lineage>
        <taxon>Eukaryota</taxon>
        <taxon>Fungi</taxon>
        <taxon>Dikarya</taxon>
        <taxon>Ascomycota</taxon>
        <taxon>Pezizomycotina</taxon>
        <taxon>Dothideomycetes</taxon>
        <taxon>Dothideomycetidae</taxon>
        <taxon>Mycosphaerellales</taxon>
        <taxon>Mycosphaerellaceae</taxon>
        <taxon>Pseudocercospora</taxon>
    </lineage>
</organism>
<evidence type="ECO:0000256" key="1">
    <source>
        <dbReference type="SAM" id="MobiDB-lite"/>
    </source>
</evidence>
<comment type="caution">
    <text evidence="3">The sequence shown here is derived from an EMBL/GenBank/DDBJ whole genome shotgun (WGS) entry which is preliminary data.</text>
</comment>
<reference evidence="3 4" key="1">
    <citation type="submission" date="2015-07" db="EMBL/GenBank/DDBJ databases">
        <title>Comparative genomics of the Sigatoka disease complex on banana suggests a link between parallel evolutionary changes in Pseudocercospora fijiensis and Pseudocercospora eumusae and increased virulence on the banana host.</title>
        <authorList>
            <person name="Chang T.-C."/>
            <person name="Salvucci A."/>
            <person name="Crous P.W."/>
            <person name="Stergiopoulos I."/>
        </authorList>
    </citation>
    <scope>NUCLEOTIDE SEQUENCE [LARGE SCALE GENOMIC DNA]</scope>
    <source>
        <strain evidence="3 4">CBS 116634</strain>
    </source>
</reference>